<dbReference type="SUPFAM" id="SSF56935">
    <property type="entry name" value="Porins"/>
    <property type="match status" value="1"/>
</dbReference>
<evidence type="ECO:0000259" key="10">
    <source>
        <dbReference type="Pfam" id="PF07715"/>
    </source>
</evidence>
<dbReference type="NCBIfam" id="TIGR04056">
    <property type="entry name" value="OMP_RagA_SusC"/>
    <property type="match status" value="1"/>
</dbReference>
<dbReference type="EMBL" id="RQYF01000008">
    <property type="protein sequence ID" value="RRD92625.1"/>
    <property type="molecule type" value="Genomic_DNA"/>
</dbReference>
<keyword evidence="3 8" id="KW-1134">Transmembrane beta strand</keyword>
<dbReference type="InterPro" id="IPR037066">
    <property type="entry name" value="Plug_dom_sf"/>
</dbReference>
<dbReference type="NCBIfam" id="TIGR04057">
    <property type="entry name" value="SusC_RagA_signa"/>
    <property type="match status" value="1"/>
</dbReference>
<dbReference type="GO" id="GO:0015344">
    <property type="term" value="F:siderophore uptake transmembrane transporter activity"/>
    <property type="evidence" value="ECO:0007669"/>
    <property type="project" value="TreeGrafter"/>
</dbReference>
<dbReference type="InterPro" id="IPR039426">
    <property type="entry name" value="TonB-dep_rcpt-like"/>
</dbReference>
<keyword evidence="4 8" id="KW-0812">Transmembrane</keyword>
<accession>A0A3P2ACS7</accession>
<dbReference type="Pfam" id="PF13715">
    <property type="entry name" value="CarbopepD_reg_2"/>
    <property type="match status" value="1"/>
</dbReference>
<comment type="similarity">
    <text evidence="8">Belongs to the TonB-dependent receptor family.</text>
</comment>
<dbReference type="PANTHER" id="PTHR30069">
    <property type="entry name" value="TONB-DEPENDENT OUTER MEMBRANE RECEPTOR"/>
    <property type="match status" value="1"/>
</dbReference>
<dbReference type="InterPro" id="IPR023996">
    <property type="entry name" value="TonB-dep_OMP_SusC/RagA"/>
</dbReference>
<evidence type="ECO:0000313" key="11">
    <source>
        <dbReference type="EMBL" id="RRD92625.1"/>
    </source>
</evidence>
<dbReference type="Gene3D" id="2.40.170.20">
    <property type="entry name" value="TonB-dependent receptor, beta-barrel domain"/>
    <property type="match status" value="1"/>
</dbReference>
<keyword evidence="5 9" id="KW-0732">Signal</keyword>
<organism evidence="11 12">
    <name type="scientific">Prevotella heparinolytica</name>
    <dbReference type="NCBI Taxonomy" id="28113"/>
    <lineage>
        <taxon>Bacteria</taxon>
        <taxon>Pseudomonadati</taxon>
        <taxon>Bacteroidota</taxon>
        <taxon>Bacteroidia</taxon>
        <taxon>Bacteroidales</taxon>
        <taxon>Bacteroidaceae</taxon>
        <taxon>Bacteroides</taxon>
    </lineage>
</organism>
<dbReference type="Pfam" id="PF07715">
    <property type="entry name" value="Plug"/>
    <property type="match status" value="1"/>
</dbReference>
<evidence type="ECO:0000313" key="12">
    <source>
        <dbReference type="Proteomes" id="UP000279562"/>
    </source>
</evidence>
<name>A0A3P2ACS7_9BACE</name>
<feature type="chain" id="PRO_5017929957" evidence="9">
    <location>
        <begin position="22"/>
        <end position="1096"/>
    </location>
</feature>
<dbReference type="InterPro" id="IPR036942">
    <property type="entry name" value="Beta-barrel_TonB_sf"/>
</dbReference>
<evidence type="ECO:0000256" key="3">
    <source>
        <dbReference type="ARBA" id="ARBA00022452"/>
    </source>
</evidence>
<dbReference type="GO" id="GO:0044718">
    <property type="term" value="P:siderophore transmembrane transport"/>
    <property type="evidence" value="ECO:0007669"/>
    <property type="project" value="TreeGrafter"/>
</dbReference>
<dbReference type="RefSeq" id="WP_125238511.1">
    <property type="nucleotide sequence ID" value="NZ_RQYF01000008.1"/>
</dbReference>
<evidence type="ECO:0000256" key="5">
    <source>
        <dbReference type="ARBA" id="ARBA00022729"/>
    </source>
</evidence>
<dbReference type="InterPro" id="IPR008969">
    <property type="entry name" value="CarboxyPept-like_regulatory"/>
</dbReference>
<evidence type="ECO:0000256" key="8">
    <source>
        <dbReference type="PROSITE-ProRule" id="PRU01360"/>
    </source>
</evidence>
<gene>
    <name evidence="11" type="ORF">EII33_03215</name>
</gene>
<comment type="caution">
    <text evidence="11">The sequence shown here is derived from an EMBL/GenBank/DDBJ whole genome shotgun (WGS) entry which is preliminary data.</text>
</comment>
<dbReference type="GO" id="GO:0009279">
    <property type="term" value="C:cell outer membrane"/>
    <property type="evidence" value="ECO:0007669"/>
    <property type="project" value="UniProtKB-SubCell"/>
</dbReference>
<protein>
    <submittedName>
        <fullName evidence="11">SusC/RagA family TonB-linked outer membrane protein</fullName>
    </submittedName>
</protein>
<dbReference type="InterPro" id="IPR023997">
    <property type="entry name" value="TonB-dep_OMP_SusC/RagA_CS"/>
</dbReference>
<dbReference type="Gene3D" id="2.60.40.1120">
    <property type="entry name" value="Carboxypeptidase-like, regulatory domain"/>
    <property type="match status" value="1"/>
</dbReference>
<keyword evidence="2 8" id="KW-0813">Transport</keyword>
<feature type="signal peptide" evidence="9">
    <location>
        <begin position="1"/>
        <end position="21"/>
    </location>
</feature>
<dbReference type="PANTHER" id="PTHR30069:SF29">
    <property type="entry name" value="HEMOGLOBIN AND HEMOGLOBIN-HAPTOGLOBIN-BINDING PROTEIN 1-RELATED"/>
    <property type="match status" value="1"/>
</dbReference>
<keyword evidence="7 8" id="KW-0998">Cell outer membrane</keyword>
<proteinExistence type="inferred from homology"/>
<sequence length="1096" mass="121987">MKKKVLMSLACFFLSMGLAMAQTSKISGIVISEEDGEPVIGASVSVKGTSMGAVTNVNGEFVIDKIPSSAKVLVISYIGMKTQEVGVKPFLKIILQNDATLLDEVLVTVAYGSAKKSSLTGAISTVSEKMIEARPVSTVTSALEGNTSGIQVNSTMGAPGTDPSIRIRGIGTVNGVSTPLYVLDGAPYGGNISDLNPSDIENISVLKDAASAALYGNRASNGVILITTKKGTGGKLSFDLKINQGTYTRGIKEYKRTNAKQFMEAFWQNVKNSQMSSVGMSAEEAARYTNENLIPDYLYLNIFNKADKELFDDKGKLVAGAEILPGYTGDLDWYDQATHSGYRQEYIFSGSASNEKGNYYFSLGYLDEEGYVKNSDFDRLSARLSVNISPRKWFNAGLNLNVTHQNFSNTSGTDSDNVGSFTNVFGYCRNIAPIYPVHLHRADGTYMTDENGNMQYDPGHYSVLGEDGAEIQFPTRNQNVDRHVIWENELNRDRTIRNTINATANVDLKFLKDFTFSLKGNMGLRNSDNKTYNSAVIGDGKDVGRGKRISHRYKNYTFQQQLRWLHDFNGHTVDVLLGHENYSYNTDYLYGYKITETFPGMDNLSNFAEPTSLTSYENNYRTESYLGRIRYNWQDKYNLEASFRRDGSSRFHKKSRWGNFGSVGANWLISREEFMKSLAWVNNLKLRANYGQVGNDSGSGYYAYMSLYTSGVYHGQGAYYLSQLEAIDLKWETGEAFGFALEGKLFNRWNLALEYFDKRNKDLIFDVYQPLSAGATSSDHAESVITQNLGTISNRGWEFSTDVDVYRNKNWSVNIGANATFIKNKVTKLPEQNKDGIESGSYKIVEGKSRYEFYTYTFEGVDRLTGNSLYKPNLENSFLTMPDGTVLGSNREGATDITQYATVINGKPYVNNTTYAAKEFHGSALPDVYGSFQGSVSYKSLTFSMLFTYQLGGKMMDGVYQSLMSSSGTPKNYHEDVMKSWNGAPEGLTETATDRIDRNGIPQINYDLNTNNNRISSRFLTSSDYLVLKNISLSYRLPKAWVKKFDLQDVGVSVTCENLFTLTARQGMNPQQSFGGSQGNYLVTPRVFTVGLNIKL</sequence>
<evidence type="ECO:0000256" key="4">
    <source>
        <dbReference type="ARBA" id="ARBA00022692"/>
    </source>
</evidence>
<dbReference type="PROSITE" id="PS52016">
    <property type="entry name" value="TONB_DEPENDENT_REC_3"/>
    <property type="match status" value="1"/>
</dbReference>
<evidence type="ECO:0000256" key="6">
    <source>
        <dbReference type="ARBA" id="ARBA00023136"/>
    </source>
</evidence>
<feature type="domain" description="TonB-dependent receptor plug" evidence="10">
    <location>
        <begin position="116"/>
        <end position="223"/>
    </location>
</feature>
<reference evidence="11 12" key="1">
    <citation type="submission" date="2018-11" db="EMBL/GenBank/DDBJ databases">
        <title>Genomes From Bacteria Associated with the Canine Oral Cavity: a Test Case for Automated Genome-Based Taxonomic Assignment.</title>
        <authorList>
            <person name="Coil D.A."/>
            <person name="Jospin G."/>
            <person name="Darling A.E."/>
            <person name="Wallis C."/>
            <person name="Davis I.J."/>
            <person name="Harris S."/>
            <person name="Eisen J.A."/>
            <person name="Holcombe L.J."/>
            <person name="O'Flynn C."/>
        </authorList>
    </citation>
    <scope>NUCLEOTIDE SEQUENCE [LARGE SCALE GENOMIC DNA]</scope>
    <source>
        <strain evidence="11 12">OH1047_COT-310</strain>
    </source>
</reference>
<dbReference type="Gene3D" id="2.170.130.10">
    <property type="entry name" value="TonB-dependent receptor, plug domain"/>
    <property type="match status" value="1"/>
</dbReference>
<evidence type="ECO:0000256" key="1">
    <source>
        <dbReference type="ARBA" id="ARBA00004571"/>
    </source>
</evidence>
<dbReference type="InterPro" id="IPR012910">
    <property type="entry name" value="Plug_dom"/>
</dbReference>
<evidence type="ECO:0000256" key="7">
    <source>
        <dbReference type="ARBA" id="ARBA00023237"/>
    </source>
</evidence>
<dbReference type="Proteomes" id="UP000279562">
    <property type="component" value="Unassembled WGS sequence"/>
</dbReference>
<evidence type="ECO:0000256" key="2">
    <source>
        <dbReference type="ARBA" id="ARBA00022448"/>
    </source>
</evidence>
<evidence type="ECO:0000256" key="9">
    <source>
        <dbReference type="SAM" id="SignalP"/>
    </source>
</evidence>
<keyword evidence="6 8" id="KW-0472">Membrane</keyword>
<comment type="subcellular location">
    <subcellularLocation>
        <location evidence="1 8">Cell outer membrane</location>
        <topology evidence="1 8">Multi-pass membrane protein</topology>
    </subcellularLocation>
</comment>
<dbReference type="SUPFAM" id="SSF49464">
    <property type="entry name" value="Carboxypeptidase regulatory domain-like"/>
    <property type="match status" value="1"/>
</dbReference>
<keyword evidence="12" id="KW-1185">Reference proteome</keyword>
<dbReference type="AlphaFoldDB" id="A0A3P2ACS7"/>